<dbReference type="EMBL" id="JAMZIH010002050">
    <property type="protein sequence ID" value="KAJ1677701.1"/>
    <property type="molecule type" value="Genomic_DNA"/>
</dbReference>
<gene>
    <name evidence="1" type="ORF">EV182_005608</name>
</gene>
<reference evidence="1" key="1">
    <citation type="submission" date="2022-06" db="EMBL/GenBank/DDBJ databases">
        <title>Phylogenomic reconstructions and comparative analyses of Kickxellomycotina fungi.</title>
        <authorList>
            <person name="Reynolds N.K."/>
            <person name="Stajich J.E."/>
            <person name="Barry K."/>
            <person name="Grigoriev I.V."/>
            <person name="Crous P."/>
            <person name="Smith M.E."/>
        </authorList>
    </citation>
    <scope>NUCLEOTIDE SEQUENCE</scope>
    <source>
        <strain evidence="1">RSA 2271</strain>
    </source>
</reference>
<feature type="non-terminal residue" evidence="1">
    <location>
        <position position="442"/>
    </location>
</feature>
<evidence type="ECO:0000313" key="2">
    <source>
        <dbReference type="Proteomes" id="UP001145114"/>
    </source>
</evidence>
<proteinExistence type="predicted"/>
<dbReference type="Proteomes" id="UP001145114">
    <property type="component" value="Unassembled WGS sequence"/>
</dbReference>
<keyword evidence="2" id="KW-1185">Reference proteome</keyword>
<accession>A0ACC1HPU6</accession>
<name>A0ACC1HPU6_9FUNG</name>
<evidence type="ECO:0000313" key="1">
    <source>
        <dbReference type="EMBL" id="KAJ1677701.1"/>
    </source>
</evidence>
<organism evidence="1 2">
    <name type="scientific">Spiromyces aspiralis</name>
    <dbReference type="NCBI Taxonomy" id="68401"/>
    <lineage>
        <taxon>Eukaryota</taxon>
        <taxon>Fungi</taxon>
        <taxon>Fungi incertae sedis</taxon>
        <taxon>Zoopagomycota</taxon>
        <taxon>Kickxellomycotina</taxon>
        <taxon>Kickxellomycetes</taxon>
        <taxon>Kickxellales</taxon>
        <taxon>Kickxellaceae</taxon>
        <taxon>Spiromyces</taxon>
    </lineage>
</organism>
<sequence length="442" mass="47687">MQRLTEGETKALLDRAQSRQQDPLRDSQVTVSHQSARPGGYGASDGDKDEDELPPETPLPWDQLITLLIVRITEPINFTMIFPFMYFMVRDFGVAKDPKDISWYVGILASSFSVCQTITVVFWGSLSDRIGRRPVMLIGLIGNIFGFLLFGLSKNFATALVARCMVGLLNGNVGVAKSIMGELTDNTNRSRGFALLPLCWNLGAIIGPAIGGMLARPAEIYPGIFGGIWLFETFPYALPCMVGSALSVFGAVHCYLNLKETLHRPPSPKDGLACCDRLPGAARAHTAKGSYDTQESSTLASSADPTNRVASEAAQPGPHRYHLRDGGDKGGSGRPEGHGAQAAPPVSECDEAGLANSTAADPGSVSVFTPLVRKVLLLNCIFSLAFSISDEVYPVWAASETEIGGLGFDTRMISFSLGIIGFIVIYLQLYVYPKTERRRGSI</sequence>
<protein>
    <submittedName>
        <fullName evidence="1">Uncharacterized protein</fullName>
    </submittedName>
</protein>
<comment type="caution">
    <text evidence="1">The sequence shown here is derived from an EMBL/GenBank/DDBJ whole genome shotgun (WGS) entry which is preliminary data.</text>
</comment>